<dbReference type="AlphaFoldDB" id="A0A0C3DF43"/>
<dbReference type="HOGENOM" id="CLU_097628_2_0_1"/>
<dbReference type="InParanoid" id="A0A0C3DF43"/>
<proteinExistence type="predicted"/>
<feature type="non-terminal residue" evidence="1">
    <location>
        <position position="1"/>
    </location>
</feature>
<feature type="non-terminal residue" evidence="1">
    <location>
        <position position="69"/>
    </location>
</feature>
<name>A0A0C3DF43_9AGAM</name>
<reference evidence="2" key="2">
    <citation type="submission" date="2015-01" db="EMBL/GenBank/DDBJ databases">
        <title>Evolutionary Origins and Diversification of the Mycorrhizal Mutualists.</title>
        <authorList>
            <consortium name="DOE Joint Genome Institute"/>
            <consortium name="Mycorrhizal Genomics Consortium"/>
            <person name="Kohler A."/>
            <person name="Kuo A."/>
            <person name="Nagy L.G."/>
            <person name="Floudas D."/>
            <person name="Copeland A."/>
            <person name="Barry K.W."/>
            <person name="Cichocki N."/>
            <person name="Veneault-Fourrey C."/>
            <person name="LaButti K."/>
            <person name="Lindquist E.A."/>
            <person name="Lipzen A."/>
            <person name="Lundell T."/>
            <person name="Morin E."/>
            <person name="Murat C."/>
            <person name="Riley R."/>
            <person name="Ohm R."/>
            <person name="Sun H."/>
            <person name="Tunlid A."/>
            <person name="Henrissat B."/>
            <person name="Grigoriev I.V."/>
            <person name="Hibbett D.S."/>
            <person name="Martin F."/>
        </authorList>
    </citation>
    <scope>NUCLEOTIDE SEQUENCE [LARGE SCALE GENOMIC DNA]</scope>
    <source>
        <strain evidence="2">Foug A</strain>
    </source>
</reference>
<evidence type="ECO:0000313" key="1">
    <source>
        <dbReference type="EMBL" id="KIM54686.1"/>
    </source>
</evidence>
<dbReference type="OrthoDB" id="2919534at2759"/>
<keyword evidence="2" id="KW-1185">Reference proteome</keyword>
<dbReference type="Proteomes" id="UP000053989">
    <property type="component" value="Unassembled WGS sequence"/>
</dbReference>
<evidence type="ECO:0000313" key="2">
    <source>
        <dbReference type="Proteomes" id="UP000053989"/>
    </source>
</evidence>
<protein>
    <submittedName>
        <fullName evidence="1">Uncharacterized protein</fullName>
    </submittedName>
</protein>
<dbReference type="EMBL" id="KN822149">
    <property type="protein sequence ID" value="KIM54686.1"/>
    <property type="molecule type" value="Genomic_DNA"/>
</dbReference>
<sequence length="69" mass="7733">LSNRTLHMADGSLVPSLGIWKGVFEWGLAQVETTFKVFPSRASWQMLVGKPLLEQVRAIQDYSADTIQL</sequence>
<gene>
    <name evidence="1" type="ORF">SCLCIDRAFT_77331</name>
</gene>
<reference evidence="1 2" key="1">
    <citation type="submission" date="2014-04" db="EMBL/GenBank/DDBJ databases">
        <authorList>
            <consortium name="DOE Joint Genome Institute"/>
            <person name="Kuo A."/>
            <person name="Kohler A."/>
            <person name="Nagy L.G."/>
            <person name="Floudas D."/>
            <person name="Copeland A."/>
            <person name="Barry K.W."/>
            <person name="Cichocki N."/>
            <person name="Veneault-Fourrey C."/>
            <person name="LaButti K."/>
            <person name="Lindquist E.A."/>
            <person name="Lipzen A."/>
            <person name="Lundell T."/>
            <person name="Morin E."/>
            <person name="Murat C."/>
            <person name="Sun H."/>
            <person name="Tunlid A."/>
            <person name="Henrissat B."/>
            <person name="Grigoriev I.V."/>
            <person name="Hibbett D.S."/>
            <person name="Martin F."/>
            <person name="Nordberg H.P."/>
            <person name="Cantor M.N."/>
            <person name="Hua S.X."/>
        </authorList>
    </citation>
    <scope>NUCLEOTIDE SEQUENCE [LARGE SCALE GENOMIC DNA]</scope>
    <source>
        <strain evidence="1 2">Foug A</strain>
    </source>
</reference>
<organism evidence="1 2">
    <name type="scientific">Scleroderma citrinum Foug A</name>
    <dbReference type="NCBI Taxonomy" id="1036808"/>
    <lineage>
        <taxon>Eukaryota</taxon>
        <taxon>Fungi</taxon>
        <taxon>Dikarya</taxon>
        <taxon>Basidiomycota</taxon>
        <taxon>Agaricomycotina</taxon>
        <taxon>Agaricomycetes</taxon>
        <taxon>Agaricomycetidae</taxon>
        <taxon>Boletales</taxon>
        <taxon>Sclerodermatineae</taxon>
        <taxon>Sclerodermataceae</taxon>
        <taxon>Scleroderma</taxon>
    </lineage>
</organism>
<accession>A0A0C3DF43</accession>